<comment type="caution">
    <text evidence="1">The sequence shown here is derived from an EMBL/GenBank/DDBJ whole genome shotgun (WGS) entry which is preliminary data.</text>
</comment>
<dbReference type="Proteomes" id="UP001495910">
    <property type="component" value="Unassembled WGS sequence"/>
</dbReference>
<dbReference type="RefSeq" id="WP_342829043.1">
    <property type="nucleotide sequence ID" value="NZ_JBANDC010000005.1"/>
</dbReference>
<accession>A0ABU9PU31</accession>
<keyword evidence="2" id="KW-1185">Reference proteome</keyword>
<gene>
    <name evidence="1" type="ORF">V8G57_08880</name>
</gene>
<dbReference type="EMBL" id="JBANDC010000005">
    <property type="protein sequence ID" value="MEM4987497.1"/>
    <property type="molecule type" value="Genomic_DNA"/>
</dbReference>
<reference evidence="1 2" key="1">
    <citation type="submission" date="2024-02" db="EMBL/GenBank/DDBJ databases">
        <title>Draft genome sequence of Collimonas sp. strain H4R21, an effective mineral-weathering bacterial strain isolated from the beech rhizosphere.</title>
        <authorList>
            <person name="Morin E."/>
            <person name="Uroz S."/>
            <person name="Leveau J.H.J."/>
            <person name="Kumar R."/>
            <person name="Rey M.W."/>
            <person name="Pham J."/>
        </authorList>
    </citation>
    <scope>NUCLEOTIDE SEQUENCE [LARGE SCALE GENOMIC DNA]</scope>
    <source>
        <strain evidence="1 2">H4R21</strain>
    </source>
</reference>
<name>A0ABU9PU31_9BURK</name>
<evidence type="ECO:0000313" key="2">
    <source>
        <dbReference type="Proteomes" id="UP001495910"/>
    </source>
</evidence>
<organism evidence="1 2">
    <name type="scientific">Collimonas rhizosphaerae</name>
    <dbReference type="NCBI Taxonomy" id="3126357"/>
    <lineage>
        <taxon>Bacteria</taxon>
        <taxon>Pseudomonadati</taxon>
        <taxon>Pseudomonadota</taxon>
        <taxon>Betaproteobacteria</taxon>
        <taxon>Burkholderiales</taxon>
        <taxon>Oxalobacteraceae</taxon>
        <taxon>Collimonas</taxon>
    </lineage>
</organism>
<proteinExistence type="predicted"/>
<evidence type="ECO:0000313" key="1">
    <source>
        <dbReference type="EMBL" id="MEM4987497.1"/>
    </source>
</evidence>
<sequence>MKPDPRIRATPRPVRIAYLLEDGADVHQWLDAIFADCFGRDGGRQSLVVPADNGSISNRYQEWLRILDPDVVVVLTYDNDAYTSVLVGLLADTEIVQQARKRDEPVKNPRVGVERHGLSSISWIPFLKARSSAFQGAPDLILDCYPAWKDDGFIKDNFGTLHDSLVGFPIHEQIGMRGLNLVPKDAPDDRWHFRSMGAEDLTDGYELLDRMLQSGGVTTLSQLSNLNCQPHRPDHPWNEKFCLVIGDSFTDRVSCWNAGLLFGSATSQPYKTLRVPATNRFQGDIGSKIGNFLRKSNWIGQQNGSARIAVRSSSLTAADVQEFMAKVQATGMSNVEFEVIVSIDDCCPPDVTRIYSSYELGRTNPAIAEAQIRDPSTFVSAPNPLQLNYCAGMNPIFSRGFWLVDMKVDRLHDCSRFDNVRDVWMLPNRSQLARMLHPSSVARILRNGFTSIWTDVSMPHIEVKQPNEKNLFYSILCGTGGYLRSDMRASKVLPPPYEHSAISDKGRYLSGTLDMFGSLNNFERVLSNHFWRSQFLNMAAPARNKYIEVIDFLKARLAKNGKLVINDDAGWLRLAERVIQKSRKLSIPRETTNFEWLLADWEDELTAAIDADAHMLARKSEILADAPEDLEGALSFLFECGAFYRGHEWSCRRCSHRNWIGIAELKEQMLCEVCRHGHQLPIDLELDFRLNEFFSTCLREHDTLTVAWALCALRQESRHSFIYSPQTMLFRTYPENPSRESDRELDVVCIVDGKLLIGEAKVRVDLIRESDLADLAAAVTELQADTAILAALSGDSGLMEQKVKQLRMLLPPSIEARGFVCGWDEGPSGFL</sequence>
<protein>
    <submittedName>
        <fullName evidence="1">Uncharacterized protein</fullName>
    </submittedName>
</protein>